<name>A9YVS4_9PHYC</name>
<dbReference type="Pfam" id="PF19208">
    <property type="entry name" value="DUF5880"/>
    <property type="match status" value="1"/>
</dbReference>
<dbReference type="EMBL" id="EU304328">
    <property type="protein sequence ID" value="ABY27807.1"/>
    <property type="molecule type" value="Genomic_DNA"/>
</dbReference>
<accession>A9YVS4</accession>
<dbReference type="OrthoDB" id="18597at10239"/>
<dbReference type="KEGG" id="vg:5845603"/>
<organism evidence="2 3">
    <name type="scientific">Ostreococcus tauri virus OtV5</name>
    <dbReference type="NCBI Taxonomy" id="1785753"/>
    <lineage>
        <taxon>Viruses</taxon>
        <taxon>Varidnaviria</taxon>
        <taxon>Bamfordvirae</taxon>
        <taxon>Nucleocytoviricota</taxon>
        <taxon>Megaviricetes</taxon>
        <taxon>Algavirales</taxon>
        <taxon>Phycodnaviridae</taxon>
        <taxon>Prasinovirus</taxon>
        <taxon>Prasinovirus ostreotauri</taxon>
    </lineage>
</organism>
<evidence type="ECO:0000313" key="2">
    <source>
        <dbReference type="EMBL" id="ABY27807.1"/>
    </source>
</evidence>
<reference evidence="2 3" key="1">
    <citation type="journal article" date="2008" name="PLoS ONE">
        <title>Life-cycle and genome of OtV5, a large DNA virus of the pelagic marine unicellular green alga Ostreococcus tauri.</title>
        <authorList>
            <person name="Derelle E."/>
            <person name="Ferraz C."/>
            <person name="Escande M.L."/>
            <person name="Eychenie S."/>
            <person name="Cooke R."/>
            <person name="Piganeau G."/>
            <person name="Desdevises Y."/>
            <person name="Bellec L."/>
            <person name="Moreau H."/>
            <person name="Grimsley N."/>
        </authorList>
    </citation>
    <scope>NUCLEOTIDE SEQUENCE [LARGE SCALE GENOMIC DNA]</scope>
    <source>
        <strain evidence="2 3">OtV5</strain>
    </source>
</reference>
<evidence type="ECO:0000259" key="1">
    <source>
        <dbReference type="Pfam" id="PF19208"/>
    </source>
</evidence>
<proteinExistence type="predicted"/>
<dbReference type="GeneID" id="5845603"/>
<dbReference type="RefSeq" id="YP_001648103.1">
    <property type="nucleotide sequence ID" value="NC_010191.2"/>
</dbReference>
<feature type="domain" description="DUF5880" evidence="1">
    <location>
        <begin position="5"/>
        <end position="98"/>
    </location>
</feature>
<gene>
    <name evidence="2" type="ORF">OtV5_026</name>
</gene>
<keyword evidence="3" id="KW-1185">Reference proteome</keyword>
<sequence>MTLAVLIREELGDVRQIELDIDPKKNEIFLLLSGSATFIGQWPDLDVVIMKPQYGSSLNNNKLPPPFDTEEVHGSILLVRMDENSDPRDFTLEEYLSFVRGHESLTI</sequence>
<protein>
    <recommendedName>
        <fullName evidence="1">DUF5880 domain-containing protein</fullName>
    </recommendedName>
</protein>
<dbReference type="Proteomes" id="UP000203890">
    <property type="component" value="Segment"/>
</dbReference>
<evidence type="ECO:0000313" key="3">
    <source>
        <dbReference type="Proteomes" id="UP000203890"/>
    </source>
</evidence>
<dbReference type="InterPro" id="IPR043653">
    <property type="entry name" value="DUF5880"/>
</dbReference>